<keyword evidence="6" id="KW-0812">Transmembrane</keyword>
<keyword evidence="1" id="KW-0808">Transferase</keyword>
<dbReference type="InterPro" id="IPR039506">
    <property type="entry name" value="SPOB_a"/>
</dbReference>
<dbReference type="CDD" id="cd00075">
    <property type="entry name" value="HATPase"/>
    <property type="match status" value="1"/>
</dbReference>
<dbReference type="SUPFAM" id="SSF103190">
    <property type="entry name" value="Sensory domain-like"/>
    <property type="match status" value="1"/>
</dbReference>
<dbReference type="GO" id="GO:0042802">
    <property type="term" value="F:identical protein binding"/>
    <property type="evidence" value="ECO:0007669"/>
    <property type="project" value="TreeGrafter"/>
</dbReference>
<keyword evidence="2" id="KW-0547">Nucleotide-binding</keyword>
<keyword evidence="9" id="KW-1185">Reference proteome</keyword>
<reference evidence="8 9" key="1">
    <citation type="submission" date="2016-12" db="EMBL/GenBank/DDBJ databases">
        <title>Domibacillus sp. SAB 38T whole genome sequencing.</title>
        <authorList>
            <person name="Verma A."/>
            <person name="Ojha A.K."/>
            <person name="Krishnamurthi S."/>
        </authorList>
    </citation>
    <scope>NUCLEOTIDE SEQUENCE [LARGE SCALE GENOMIC DNA]</scope>
    <source>
        <strain evidence="8 9">SAB 38</strain>
    </source>
</reference>
<accession>A0A1V2A7F6</accession>
<keyword evidence="3 8" id="KW-0418">Kinase</keyword>
<evidence type="ECO:0000256" key="1">
    <source>
        <dbReference type="ARBA" id="ARBA00022679"/>
    </source>
</evidence>
<evidence type="ECO:0000256" key="3">
    <source>
        <dbReference type="ARBA" id="ARBA00022777"/>
    </source>
</evidence>
<keyword evidence="6" id="KW-0472">Membrane</keyword>
<evidence type="ECO:0000313" key="9">
    <source>
        <dbReference type="Proteomes" id="UP000188613"/>
    </source>
</evidence>
<dbReference type="GO" id="GO:0000160">
    <property type="term" value="P:phosphorelay signal transduction system"/>
    <property type="evidence" value="ECO:0007669"/>
    <property type="project" value="UniProtKB-KW"/>
</dbReference>
<dbReference type="SUPFAM" id="SSF55874">
    <property type="entry name" value="ATPase domain of HSP90 chaperone/DNA topoisomerase II/histidine kinase"/>
    <property type="match status" value="1"/>
</dbReference>
<dbReference type="InterPro" id="IPR005467">
    <property type="entry name" value="His_kinase_dom"/>
</dbReference>
<evidence type="ECO:0000313" key="8">
    <source>
        <dbReference type="EMBL" id="OMP66941.1"/>
    </source>
</evidence>
<dbReference type="RefSeq" id="WP_076765603.1">
    <property type="nucleotide sequence ID" value="NZ_MSFI01000013.1"/>
</dbReference>
<dbReference type="Pfam" id="PF02518">
    <property type="entry name" value="HATPase_c"/>
    <property type="match status" value="1"/>
</dbReference>
<dbReference type="PANTHER" id="PTHR40448">
    <property type="entry name" value="TWO-COMPONENT SENSOR HISTIDINE KINASE"/>
    <property type="match status" value="1"/>
</dbReference>
<gene>
    <name evidence="8" type="ORF">BTO28_09370</name>
</gene>
<dbReference type="InterPro" id="IPR003594">
    <property type="entry name" value="HATPase_dom"/>
</dbReference>
<keyword evidence="5" id="KW-0902">Two-component regulatory system</keyword>
<dbReference type="STRING" id="1714355.BTO28_09370"/>
<dbReference type="InterPro" id="IPR036890">
    <property type="entry name" value="HATPase_C_sf"/>
</dbReference>
<evidence type="ECO:0000256" key="6">
    <source>
        <dbReference type="SAM" id="Phobius"/>
    </source>
</evidence>
<evidence type="ECO:0000256" key="5">
    <source>
        <dbReference type="ARBA" id="ARBA00023012"/>
    </source>
</evidence>
<dbReference type="PANTHER" id="PTHR40448:SF1">
    <property type="entry name" value="TWO-COMPONENT SENSOR HISTIDINE KINASE"/>
    <property type="match status" value="1"/>
</dbReference>
<dbReference type="Gene3D" id="1.10.287.130">
    <property type="match status" value="1"/>
</dbReference>
<dbReference type="GO" id="GO:0016301">
    <property type="term" value="F:kinase activity"/>
    <property type="evidence" value="ECO:0007669"/>
    <property type="project" value="UniProtKB-KW"/>
</dbReference>
<dbReference type="AlphaFoldDB" id="A0A1V2A7F6"/>
<dbReference type="Proteomes" id="UP000188613">
    <property type="component" value="Unassembled WGS sequence"/>
</dbReference>
<feature type="domain" description="Histidine kinase" evidence="7">
    <location>
        <begin position="245"/>
        <end position="438"/>
    </location>
</feature>
<sequence>MTKNIKLKSIFVLSLVLLVVFMMMDIFSSYISIKKSAEKSIANQSIESAKSIAASMDTETYKRFLENPVKNNEYTEIKRYLEDAREKNGALHVYTLAVDNPNVSRAMIVAMPDEIKEEFPIGGICTVPQKQVERAYKGLTFSTDIIDDPVYGEYLTVGVPIRDQTGGIIGYLGIDISADVINEISEKVLKSSMSNLVFNGLFVILMLVSFLILQKWYQKELKKEVGDTEDTYQLEIQSLISSVQSLRHDYSNHIQVLHGLLKLEQYEKALEYLITLSKEVHLIESIKLDVSNPGLSVLLQTKKLSAHNHNIDIYFDISPDSFNTIKTTDLIKLLSNLIDNAIEAAIELPEKERNINIVCKADSNNYIFVVTNTGPGIDEKNKELIFKSGFSTKKARHGKIRGQGLFIVKEVVNSYGGKISIDSNKNQTIMAVEIPINNAKTPSSD</sequence>
<protein>
    <submittedName>
        <fullName evidence="8">Histidine kinase</fullName>
    </submittedName>
</protein>
<keyword evidence="6" id="KW-1133">Transmembrane helix</keyword>
<dbReference type="OrthoDB" id="3173688at2"/>
<dbReference type="CDD" id="cd18773">
    <property type="entry name" value="PDC1_HK_sensor"/>
    <property type="match status" value="1"/>
</dbReference>
<comment type="caution">
    <text evidence="8">The sequence shown here is derived from an EMBL/GenBank/DDBJ whole genome shotgun (WGS) entry which is preliminary data.</text>
</comment>
<keyword evidence="4" id="KW-0067">ATP-binding</keyword>
<dbReference type="Gene3D" id="3.30.565.10">
    <property type="entry name" value="Histidine kinase-like ATPase, C-terminal domain"/>
    <property type="match status" value="1"/>
</dbReference>
<dbReference type="EMBL" id="MSFI01000013">
    <property type="protein sequence ID" value="OMP66941.1"/>
    <property type="molecule type" value="Genomic_DNA"/>
</dbReference>
<feature type="transmembrane region" description="Helical" evidence="6">
    <location>
        <begin position="196"/>
        <end position="213"/>
    </location>
</feature>
<dbReference type="GO" id="GO:0005524">
    <property type="term" value="F:ATP binding"/>
    <property type="evidence" value="ECO:0007669"/>
    <property type="project" value="UniProtKB-KW"/>
</dbReference>
<dbReference type="SMART" id="SM00387">
    <property type="entry name" value="HATPase_c"/>
    <property type="match status" value="1"/>
</dbReference>
<dbReference type="InterPro" id="IPR029151">
    <property type="entry name" value="Sensor-like_sf"/>
</dbReference>
<name>A0A1V2A7F6_9BACI</name>
<evidence type="ECO:0000256" key="2">
    <source>
        <dbReference type="ARBA" id="ARBA00022741"/>
    </source>
</evidence>
<evidence type="ECO:0000256" key="4">
    <source>
        <dbReference type="ARBA" id="ARBA00022840"/>
    </source>
</evidence>
<proteinExistence type="predicted"/>
<organism evidence="8 9">
    <name type="scientific">Domibacillus epiphyticus</name>
    <dbReference type="NCBI Taxonomy" id="1714355"/>
    <lineage>
        <taxon>Bacteria</taxon>
        <taxon>Bacillati</taxon>
        <taxon>Bacillota</taxon>
        <taxon>Bacilli</taxon>
        <taxon>Bacillales</taxon>
        <taxon>Bacillaceae</taxon>
        <taxon>Domibacillus</taxon>
    </lineage>
</organism>
<dbReference type="PROSITE" id="PS50109">
    <property type="entry name" value="HIS_KIN"/>
    <property type="match status" value="1"/>
</dbReference>
<dbReference type="Pfam" id="PF14689">
    <property type="entry name" value="SPOB_a"/>
    <property type="match status" value="1"/>
</dbReference>
<evidence type="ECO:0000259" key="7">
    <source>
        <dbReference type="PROSITE" id="PS50109"/>
    </source>
</evidence>